<dbReference type="Proteomes" id="UP001642520">
    <property type="component" value="Unassembled WGS sequence"/>
</dbReference>
<sequence length="535" mass="61382">MAKANQNTKQTRKEVPPLTGARELKSTKRKKYDSNSEESGEDDKTNRNRTKTVEKVMVIERPRVEHHRVAPTEQAKNTIKETHSYTKKESEGKSNEEYKADNPSEEYVITVSLKPNCVGKNKKTNLIKIYKVVYNLGITPKRVKMVGYAHAEVTYKKKNDANKVLKEGKKENLTYITSYIPYRKKMRRGVIHEWEGSIEELKQALVPNQDMGMNSEKTIKIYTDGSKKHKVIANGIGIITNKDTTWETRTIAISNKATIFITEAIAIYEAVKEAKKHLNNDNKINVAILSDAKSVIGDIKRTKSYKSKKGNKDTNPWTKKITELINKIKQKLKTDYTGRTKEQNTSRIAIIRIPAHEGIEGNEKADAAAKKGTTLTPDKSYKIPTTDILADTKDQIWEKMKIKITNQAQWKGIKYFSRKNNLGNRKPWFKKLKGVSREAITILSRIRSNHYNLAQSLWRKNLTPSPQCECGLEKEDINHLTWNCPKYLIQRIKLMEKMNKKGINIGKDIEELMAEGEAWMLRCIAAFLKTTKRNI</sequence>
<name>A0ABP1P428_XYLVO</name>
<feature type="region of interest" description="Disordered" evidence="1">
    <location>
        <begin position="1"/>
        <end position="99"/>
    </location>
</feature>
<dbReference type="EMBL" id="CAXAJV020001296">
    <property type="protein sequence ID" value="CAL7946859.1"/>
    <property type="molecule type" value="Genomic_DNA"/>
</dbReference>
<proteinExistence type="predicted"/>
<protein>
    <recommendedName>
        <fullName evidence="2">RNase H type-1 domain-containing protein</fullName>
    </recommendedName>
</protein>
<dbReference type="Pfam" id="PF00075">
    <property type="entry name" value="RNase_H"/>
    <property type="match status" value="1"/>
</dbReference>
<dbReference type="InterPro" id="IPR002156">
    <property type="entry name" value="RNaseH_domain"/>
</dbReference>
<evidence type="ECO:0000313" key="3">
    <source>
        <dbReference type="EMBL" id="CAL7946859.1"/>
    </source>
</evidence>
<dbReference type="InterPro" id="IPR036397">
    <property type="entry name" value="RNaseH_sf"/>
</dbReference>
<evidence type="ECO:0000313" key="4">
    <source>
        <dbReference type="Proteomes" id="UP001642520"/>
    </source>
</evidence>
<reference evidence="3 4" key="1">
    <citation type="submission" date="2024-08" db="EMBL/GenBank/DDBJ databases">
        <authorList>
            <person name="Will J Nash"/>
            <person name="Angela Man"/>
            <person name="Seanna McTaggart"/>
            <person name="Kendall Baker"/>
            <person name="Tom Barker"/>
            <person name="Leah Catchpole"/>
            <person name="Alex Durrant"/>
            <person name="Karim Gharbi"/>
            <person name="Naomi Irish"/>
            <person name="Gemy Kaithakottil"/>
            <person name="Debby Ku"/>
            <person name="Aaliyah Providence"/>
            <person name="Felix Shaw"/>
            <person name="David Swarbreck"/>
            <person name="Chris Watkins"/>
            <person name="Ann M. McCartney"/>
            <person name="Giulio Formenti"/>
            <person name="Alice Mouton"/>
            <person name="Noel Vella"/>
            <person name="Bjorn M von Reumont"/>
            <person name="Adriana Vella"/>
            <person name="Wilfried Haerty"/>
        </authorList>
    </citation>
    <scope>NUCLEOTIDE SEQUENCE [LARGE SCALE GENOMIC DNA]</scope>
</reference>
<evidence type="ECO:0000259" key="2">
    <source>
        <dbReference type="PROSITE" id="PS50879"/>
    </source>
</evidence>
<feature type="domain" description="RNase H type-1" evidence="2">
    <location>
        <begin position="215"/>
        <end position="374"/>
    </location>
</feature>
<organism evidence="3 4">
    <name type="scientific">Xylocopa violacea</name>
    <name type="common">Violet carpenter bee</name>
    <name type="synonym">Apis violacea</name>
    <dbReference type="NCBI Taxonomy" id="135666"/>
    <lineage>
        <taxon>Eukaryota</taxon>
        <taxon>Metazoa</taxon>
        <taxon>Ecdysozoa</taxon>
        <taxon>Arthropoda</taxon>
        <taxon>Hexapoda</taxon>
        <taxon>Insecta</taxon>
        <taxon>Pterygota</taxon>
        <taxon>Neoptera</taxon>
        <taxon>Endopterygota</taxon>
        <taxon>Hymenoptera</taxon>
        <taxon>Apocrita</taxon>
        <taxon>Aculeata</taxon>
        <taxon>Apoidea</taxon>
        <taxon>Anthophila</taxon>
        <taxon>Apidae</taxon>
        <taxon>Xylocopa</taxon>
        <taxon>Xylocopa</taxon>
    </lineage>
</organism>
<evidence type="ECO:0000256" key="1">
    <source>
        <dbReference type="SAM" id="MobiDB-lite"/>
    </source>
</evidence>
<feature type="compositionally biased region" description="Basic and acidic residues" evidence="1">
    <location>
        <begin position="78"/>
        <end position="99"/>
    </location>
</feature>
<dbReference type="InterPro" id="IPR012337">
    <property type="entry name" value="RNaseH-like_sf"/>
</dbReference>
<dbReference type="PROSITE" id="PS50879">
    <property type="entry name" value="RNASE_H_1"/>
    <property type="match status" value="1"/>
</dbReference>
<gene>
    <name evidence="3" type="ORF">XYLVIOL_LOCUS8020</name>
</gene>
<dbReference type="Gene3D" id="3.30.420.10">
    <property type="entry name" value="Ribonuclease H-like superfamily/Ribonuclease H"/>
    <property type="match status" value="1"/>
</dbReference>
<keyword evidence="4" id="KW-1185">Reference proteome</keyword>
<dbReference type="CDD" id="cd09276">
    <property type="entry name" value="Rnase_HI_RT_non_LTR"/>
    <property type="match status" value="1"/>
</dbReference>
<dbReference type="SUPFAM" id="SSF53098">
    <property type="entry name" value="Ribonuclease H-like"/>
    <property type="match status" value="1"/>
</dbReference>
<feature type="compositionally biased region" description="Basic and acidic residues" evidence="1">
    <location>
        <begin position="42"/>
        <end position="70"/>
    </location>
</feature>
<comment type="caution">
    <text evidence="3">The sequence shown here is derived from an EMBL/GenBank/DDBJ whole genome shotgun (WGS) entry which is preliminary data.</text>
</comment>
<accession>A0ABP1P428</accession>